<proteinExistence type="predicted"/>
<evidence type="ECO:0000313" key="1">
    <source>
        <dbReference type="EMBL" id="KAI0046222.1"/>
    </source>
</evidence>
<name>A0ACB8RR00_9AGAM</name>
<comment type="caution">
    <text evidence="1">The sequence shown here is derived from an EMBL/GenBank/DDBJ whole genome shotgun (WGS) entry which is preliminary data.</text>
</comment>
<organism evidence="1 2">
    <name type="scientific">Auriscalpium vulgare</name>
    <dbReference type="NCBI Taxonomy" id="40419"/>
    <lineage>
        <taxon>Eukaryota</taxon>
        <taxon>Fungi</taxon>
        <taxon>Dikarya</taxon>
        <taxon>Basidiomycota</taxon>
        <taxon>Agaricomycotina</taxon>
        <taxon>Agaricomycetes</taxon>
        <taxon>Russulales</taxon>
        <taxon>Auriscalpiaceae</taxon>
        <taxon>Auriscalpium</taxon>
    </lineage>
</organism>
<gene>
    <name evidence="1" type="ORF">FA95DRAFT_1607083</name>
</gene>
<dbReference type="Proteomes" id="UP000814033">
    <property type="component" value="Unassembled WGS sequence"/>
</dbReference>
<protein>
    <submittedName>
        <fullName evidence="1">Uncharacterized protein</fullName>
    </submittedName>
</protein>
<dbReference type="EMBL" id="MU275931">
    <property type="protein sequence ID" value="KAI0046222.1"/>
    <property type="molecule type" value="Genomic_DNA"/>
</dbReference>
<reference evidence="1" key="1">
    <citation type="submission" date="2021-02" db="EMBL/GenBank/DDBJ databases">
        <authorList>
            <consortium name="DOE Joint Genome Institute"/>
            <person name="Ahrendt S."/>
            <person name="Looney B.P."/>
            <person name="Miyauchi S."/>
            <person name="Morin E."/>
            <person name="Drula E."/>
            <person name="Courty P.E."/>
            <person name="Chicoki N."/>
            <person name="Fauchery L."/>
            <person name="Kohler A."/>
            <person name="Kuo A."/>
            <person name="Labutti K."/>
            <person name="Pangilinan J."/>
            <person name="Lipzen A."/>
            <person name="Riley R."/>
            <person name="Andreopoulos W."/>
            <person name="He G."/>
            <person name="Johnson J."/>
            <person name="Barry K.W."/>
            <person name="Grigoriev I.V."/>
            <person name="Nagy L."/>
            <person name="Hibbett D."/>
            <person name="Henrissat B."/>
            <person name="Matheny P.B."/>
            <person name="Labbe J."/>
            <person name="Martin F."/>
        </authorList>
    </citation>
    <scope>NUCLEOTIDE SEQUENCE</scope>
    <source>
        <strain evidence="1">FP105234-sp</strain>
    </source>
</reference>
<keyword evidence="2" id="KW-1185">Reference proteome</keyword>
<sequence>MPLPCLACKKTGFKNEKARSNHVARCQALQDGLSKREHEPDQDDGGQGGKRLRGMEDDADNRMDIDEDVMPEDQAMEVDVPDVPLPPRSPSPPPVVSARSGRAIRFPQQFQDFLPSVARNPLAHIPDRPPPIPRQPRIVHNTPSPSPPPPPTLYTTEPDDFGVYRVYTRLPRSVPDTTPSLDAVPVSQEPEEPTGPTDDNTGGEDPEAVDPHYAPFSSATAAALFAWQFSGSNLKSDAEAERAAHLLASSPLDREALANYSVRREKALVEKFFDGLDEDADALRAAHGWHKASISIPLPAERVKQTEEDAPRFEVNGVYYRKLTDIITEAFSDPRASPFHFTASTERWHHPDGRDIELFSEAYYSQEMRDAQDEIDALPIDPDEEDLERVVVPLQLASDATHLANFGPASLWPVYVQFGNQSKYVRAQPSSNTCHHVAYMPSIPDSVQDRYTECFGKKASKETLAHLKRELAHGIWDKLTDDEFVRAYAHGIVVKCSDGVRRRLFPRFFTYAADYPEKMLLATLRFYGQCPCPRCLIEKKNIHKLGTKTDTLARDKNARVDSERLQDKKKVSRKLIFESGAPVASERVKRILPGSVVPTENAFSKFLKFGFNFFAMFVPDLLHEIEIGVWKALLIHLIRLLYAAGHGAIEKLNARYRAMPTFGRDTIRRFTTDTSAMKKLAARDFEDLLQCALAVFPGLLPDPAHNKLILKLLFILAWLHGLLKLRKHTTDTVERTKEVTVDFGSTLRKVNNHVFTKYDTHELPREEAARGRREAALAQKKAMESAAGAGAPADTALDAAPDAEEEEREGLDSHASNLDVHGNDNDTDDIRDPGEDDSQQNSDEDTDPASEAGGNERGEEEVDKGGAEGGEEGGDENGGEGGDDEAEEGGREGGEEGGDEGPSRQKGKRMKKFSLNTYKLHAVPDYPPAIMRVGTTDSYSTQTSELQHKVAKAWFSRTNKNKDTFVPDIARHEARARLVRNTLDSLQEHDEAPELNKKKLLAKKRPATAEVAPLPVMDPSAHYQMADSERRPVNLALYLRDNLGDPALKDFLPRLKTHILARRLGLKYDGDEQEFTDEDLESITLVGNNIYEHSTVRVNYTTYDILRAQDTINPANHSDVMVLSREDETDPEHPPHPFWYARVLKVFHVNVCHHGPASKSNKAERMDVLFVRWFGLDSSVKGGFPNYKLHSVGFIPEEDPSAFGFLDPMQVIRAVHIMPDFDRGKTADLLAPSIARRQEDQDQDYIAYLINMFADRDLLMRFMGGGVGHRTTRFCDDALRAAARSHSDADSSSDEDEGMHEDEEQPPHSADEEDQDALDEFWDSDIEDVADVPIIDYGDDLGD</sequence>
<evidence type="ECO:0000313" key="2">
    <source>
        <dbReference type="Proteomes" id="UP000814033"/>
    </source>
</evidence>
<accession>A0ACB8RR00</accession>
<reference evidence="1" key="2">
    <citation type="journal article" date="2022" name="New Phytol.">
        <title>Evolutionary transition to the ectomycorrhizal habit in the genomes of a hyperdiverse lineage of mushroom-forming fungi.</title>
        <authorList>
            <person name="Looney B."/>
            <person name="Miyauchi S."/>
            <person name="Morin E."/>
            <person name="Drula E."/>
            <person name="Courty P.E."/>
            <person name="Kohler A."/>
            <person name="Kuo A."/>
            <person name="LaButti K."/>
            <person name="Pangilinan J."/>
            <person name="Lipzen A."/>
            <person name="Riley R."/>
            <person name="Andreopoulos W."/>
            <person name="He G."/>
            <person name="Johnson J."/>
            <person name="Nolan M."/>
            <person name="Tritt A."/>
            <person name="Barry K.W."/>
            <person name="Grigoriev I.V."/>
            <person name="Nagy L.G."/>
            <person name="Hibbett D."/>
            <person name="Henrissat B."/>
            <person name="Matheny P.B."/>
            <person name="Labbe J."/>
            <person name="Martin F.M."/>
        </authorList>
    </citation>
    <scope>NUCLEOTIDE SEQUENCE</scope>
    <source>
        <strain evidence="1">FP105234-sp</strain>
    </source>
</reference>